<gene>
    <name evidence="1" type="ORF">PR048_026081</name>
</gene>
<reference evidence="1 2" key="1">
    <citation type="submission" date="2023-02" db="EMBL/GenBank/DDBJ databases">
        <title>LHISI_Scaffold_Assembly.</title>
        <authorList>
            <person name="Stuart O.P."/>
            <person name="Cleave R."/>
            <person name="Magrath M.J.L."/>
            <person name="Mikheyev A.S."/>
        </authorList>
    </citation>
    <scope>NUCLEOTIDE SEQUENCE [LARGE SCALE GENOMIC DNA]</scope>
    <source>
        <strain evidence="1">Daus_M_001</strain>
        <tissue evidence="1">Leg muscle</tissue>
    </source>
</reference>
<evidence type="ECO:0000313" key="1">
    <source>
        <dbReference type="EMBL" id="KAJ8872475.1"/>
    </source>
</evidence>
<sequence>MGAQWEKVQASCFQPFVEIEELLLGNGSTTRRRRTEIHRAHLTRGERLSMVRATRGLSDEHRCKTFHMLVWVASCLLTRPVDFCGHLTKLQRCLHRYTTVRYVIRNSSIFGNTVTASVVESGADSKTVNEGRMSEYLCRHGIAVGREFLCSALAPTRISWRRLRGTSHNPRPSVLRSAVRRGSLLIRHPSYLYHSAAGLPRTEIPTPPPVIDVPRKTELMKGEGGVERTGLSPKEYPCIVFTLRNAFRVKSIPDMILQCFALRFCKTKSKRSQIPSPIRSQDSVSVPSTLELTSVADGHAIIVYVTSHSAFFIDLRINASKPPPHRGRNELFRSVLSLVLTYCVRVWLHHLLVGSLIIDSSSARRSPGKGTPWALTLRRRALCDVESLPIGRLCARATRWERICGAGLTRTGALINAAWLIEERALPNETLGLRVGWGRHHERELWSVTARTPRAAVVVEVPQKETSTHQSAGPQHTHSTQASRVRFPVGLHVGIVPDDSAGRRVFPGISRFPCPYILAPAPYSLHFILIGSQDLSSLPLLNAITRGYRKTPVFPNTFIHLPRENVELEDANRTTAYPAEGTRSRCGVLLLASSVHR</sequence>
<dbReference type="EMBL" id="JARBHB010000011">
    <property type="protein sequence ID" value="KAJ8872475.1"/>
    <property type="molecule type" value="Genomic_DNA"/>
</dbReference>
<comment type="caution">
    <text evidence="1">The sequence shown here is derived from an EMBL/GenBank/DDBJ whole genome shotgun (WGS) entry which is preliminary data.</text>
</comment>
<organism evidence="1 2">
    <name type="scientific">Dryococelus australis</name>
    <dbReference type="NCBI Taxonomy" id="614101"/>
    <lineage>
        <taxon>Eukaryota</taxon>
        <taxon>Metazoa</taxon>
        <taxon>Ecdysozoa</taxon>
        <taxon>Arthropoda</taxon>
        <taxon>Hexapoda</taxon>
        <taxon>Insecta</taxon>
        <taxon>Pterygota</taxon>
        <taxon>Neoptera</taxon>
        <taxon>Polyneoptera</taxon>
        <taxon>Phasmatodea</taxon>
        <taxon>Verophasmatodea</taxon>
        <taxon>Anareolatae</taxon>
        <taxon>Phasmatidae</taxon>
        <taxon>Eurycanthinae</taxon>
        <taxon>Dryococelus</taxon>
    </lineage>
</organism>
<proteinExistence type="predicted"/>
<accession>A0ABQ9GKC0</accession>
<dbReference type="Proteomes" id="UP001159363">
    <property type="component" value="Chromosome 10"/>
</dbReference>
<protein>
    <submittedName>
        <fullName evidence="1">Uncharacterized protein</fullName>
    </submittedName>
</protein>
<keyword evidence="2" id="KW-1185">Reference proteome</keyword>
<name>A0ABQ9GKC0_9NEOP</name>
<evidence type="ECO:0000313" key="2">
    <source>
        <dbReference type="Proteomes" id="UP001159363"/>
    </source>
</evidence>